<keyword evidence="1" id="KW-0812">Transmembrane</keyword>
<accession>A0A3Q9IP18</accession>
<name>A0A3Q9IP18_9BACT</name>
<evidence type="ECO:0000313" key="2">
    <source>
        <dbReference type="EMBL" id="AZS28524.1"/>
    </source>
</evidence>
<dbReference type="KEGG" id="buy:D8S85_02440"/>
<gene>
    <name evidence="2" type="ORF">D8S85_02440</name>
</gene>
<protein>
    <submittedName>
        <fullName evidence="2">Uncharacterized protein</fullName>
    </submittedName>
</protein>
<sequence length="82" mass="9649">MRKLLIIYLVISFLLVIVYAIFAVNAYVSIKYEVETIDNDIIISMIYQIFDAGVIVNFIWFVINMLIIGGLYIKFRCKQKNY</sequence>
<reference evidence="2 3" key="1">
    <citation type="submission" date="2018-10" db="EMBL/GenBank/DDBJ databases">
        <title>Butyricimonas faecalis sp. nov., isolated from human faeces and emended description of the genus Butyricimonas.</title>
        <authorList>
            <person name="Le Roy T."/>
            <person name="Van der Smissen P."/>
            <person name="Paquot A."/>
            <person name="Delzenne N."/>
            <person name="Muccioli G."/>
            <person name="Collet J.-F."/>
            <person name="Cani P.D."/>
        </authorList>
    </citation>
    <scope>NUCLEOTIDE SEQUENCE [LARGE SCALE GENOMIC DNA]</scope>
    <source>
        <strain evidence="2 3">H184</strain>
    </source>
</reference>
<proteinExistence type="predicted"/>
<feature type="transmembrane region" description="Helical" evidence="1">
    <location>
        <begin position="48"/>
        <end position="73"/>
    </location>
</feature>
<keyword evidence="3" id="KW-1185">Reference proteome</keyword>
<dbReference type="Proteomes" id="UP000270673">
    <property type="component" value="Chromosome"/>
</dbReference>
<feature type="transmembrane region" description="Helical" evidence="1">
    <location>
        <begin position="7"/>
        <end position="28"/>
    </location>
</feature>
<organism evidence="2 3">
    <name type="scientific">Butyricimonas faecalis</name>
    <dbReference type="NCBI Taxonomy" id="2093856"/>
    <lineage>
        <taxon>Bacteria</taxon>
        <taxon>Pseudomonadati</taxon>
        <taxon>Bacteroidota</taxon>
        <taxon>Bacteroidia</taxon>
        <taxon>Bacteroidales</taxon>
        <taxon>Odoribacteraceae</taxon>
        <taxon>Butyricimonas</taxon>
    </lineage>
</organism>
<evidence type="ECO:0000256" key="1">
    <source>
        <dbReference type="SAM" id="Phobius"/>
    </source>
</evidence>
<dbReference type="AlphaFoldDB" id="A0A3Q9IP18"/>
<dbReference type="EMBL" id="CP032819">
    <property type="protein sequence ID" value="AZS28524.1"/>
    <property type="molecule type" value="Genomic_DNA"/>
</dbReference>
<evidence type="ECO:0000313" key="3">
    <source>
        <dbReference type="Proteomes" id="UP000270673"/>
    </source>
</evidence>
<keyword evidence="1" id="KW-1133">Transmembrane helix</keyword>
<keyword evidence="1" id="KW-0472">Membrane</keyword>